<keyword evidence="3" id="KW-1185">Reference proteome</keyword>
<sequence>MAKNKRITILCDDEEDRDLIDYLEADNVSNSGRQLLKVAMVLQRADLVETIEFLQRKGIEEKQGSVKLIAKALSMANIMDDDATSDSSKRTMKKPALFADGDR</sequence>
<evidence type="ECO:0000256" key="1">
    <source>
        <dbReference type="SAM" id="MobiDB-lite"/>
    </source>
</evidence>
<dbReference type="Proteomes" id="UP001500604">
    <property type="component" value="Unassembled WGS sequence"/>
</dbReference>
<evidence type="ECO:0000313" key="3">
    <source>
        <dbReference type="Proteomes" id="UP001500604"/>
    </source>
</evidence>
<reference evidence="3" key="1">
    <citation type="journal article" date="2019" name="Int. J. Syst. Evol. Microbiol.">
        <title>The Global Catalogue of Microorganisms (GCM) 10K type strain sequencing project: providing services to taxonomists for standard genome sequencing and annotation.</title>
        <authorList>
            <consortium name="The Broad Institute Genomics Platform"/>
            <consortium name="The Broad Institute Genome Sequencing Center for Infectious Disease"/>
            <person name="Wu L."/>
            <person name="Ma J."/>
        </authorList>
    </citation>
    <scope>NUCLEOTIDE SEQUENCE [LARGE SCALE GENOMIC DNA]</scope>
    <source>
        <strain evidence="3">JCM 17805</strain>
    </source>
</reference>
<protein>
    <submittedName>
        <fullName evidence="2">Uncharacterized protein</fullName>
    </submittedName>
</protein>
<accession>A0ABP8V3B4</accession>
<gene>
    <name evidence="2" type="ORF">GCM10023116_16110</name>
</gene>
<name>A0ABP8V3B4_9GAMM</name>
<organism evidence="2 3">
    <name type="scientific">Kistimonas scapharcae</name>
    <dbReference type="NCBI Taxonomy" id="1036133"/>
    <lineage>
        <taxon>Bacteria</taxon>
        <taxon>Pseudomonadati</taxon>
        <taxon>Pseudomonadota</taxon>
        <taxon>Gammaproteobacteria</taxon>
        <taxon>Oceanospirillales</taxon>
        <taxon>Endozoicomonadaceae</taxon>
        <taxon>Kistimonas</taxon>
    </lineage>
</organism>
<feature type="region of interest" description="Disordered" evidence="1">
    <location>
        <begin position="81"/>
        <end position="103"/>
    </location>
</feature>
<evidence type="ECO:0000313" key="2">
    <source>
        <dbReference type="EMBL" id="GAA4649337.1"/>
    </source>
</evidence>
<comment type="caution">
    <text evidence="2">The sequence shown here is derived from an EMBL/GenBank/DDBJ whole genome shotgun (WGS) entry which is preliminary data.</text>
</comment>
<proteinExistence type="predicted"/>
<dbReference type="RefSeq" id="WP_345195144.1">
    <property type="nucleotide sequence ID" value="NZ_BAABFL010000130.1"/>
</dbReference>
<dbReference type="EMBL" id="BAABFL010000130">
    <property type="protein sequence ID" value="GAA4649337.1"/>
    <property type="molecule type" value="Genomic_DNA"/>
</dbReference>